<organism evidence="11 12">
    <name type="scientific">Alteromonas aquimaris</name>
    <dbReference type="NCBI Taxonomy" id="2998417"/>
    <lineage>
        <taxon>Bacteria</taxon>
        <taxon>Pseudomonadati</taxon>
        <taxon>Pseudomonadota</taxon>
        <taxon>Gammaproteobacteria</taxon>
        <taxon>Alteromonadales</taxon>
        <taxon>Alteromonadaceae</taxon>
        <taxon>Alteromonas/Salinimonas group</taxon>
        <taxon>Alteromonas</taxon>
    </lineage>
</organism>
<evidence type="ECO:0000313" key="11">
    <source>
        <dbReference type="EMBL" id="MCW8107961.1"/>
    </source>
</evidence>
<sequence length="500" mass="55952">MLPYALTLLSGASLTFAYAPFHLWPITFLAVAVAVYQLARGTGGFLTGWLFGFGWFGAGISWVHVSIADYGGLPLIASIGLMALLSAYLAIYSALAFWAVKKYFTPALWPLALPFFWFIGEWLRSWVLTGFPWLSLGYSQIESPLSGWIPIIGETGVTSLIVLLATVLAVYQLKFHWMRIALIYTVVFLSGYVASHYQWVKLEKTIQVSMVQGNIPQSLRWTPEQDRPTMKKYRKLTEPLWESDLILWPEAAIPKLEPLAVDYLINLDKVTAKKNTSLVTGIVNYNHETKAAWNSIIVLGKKEAESQQGNYHYFHPNRYAKHHLLPIGEFVPFEDWLRNLAPLFDLPMSSFSRGDYIQTNLVANGLRLAPALCFEIAFPRQVLANVHNDTDLIVTVSNDAWFGRSHGPAQHLQIAQMRALETGKSVIRATNNGITAFIDPFGRVTSQLPQFEAGSLTAPVAVTRGQTPYRFWGDLAALAIVSILFAVAVLVRRRVYNGLK</sequence>
<feature type="transmembrane region" description="Helical" evidence="9">
    <location>
        <begin position="75"/>
        <end position="100"/>
    </location>
</feature>
<dbReference type="Proteomes" id="UP001142810">
    <property type="component" value="Unassembled WGS sequence"/>
</dbReference>
<dbReference type="RefSeq" id="WP_265616646.1">
    <property type="nucleotide sequence ID" value="NZ_JAPFRD010000005.1"/>
</dbReference>
<comment type="catalytic activity">
    <reaction evidence="9">
        <text>N-terminal S-1,2-diacyl-sn-glyceryl-L-cysteinyl-[lipoprotein] + a glycerophospholipid = N-acyl-S-1,2-diacyl-sn-glyceryl-L-cysteinyl-[lipoprotein] + a 2-acyl-sn-glycero-3-phospholipid + H(+)</text>
        <dbReference type="Rhea" id="RHEA:48228"/>
        <dbReference type="Rhea" id="RHEA-COMP:14681"/>
        <dbReference type="Rhea" id="RHEA-COMP:14684"/>
        <dbReference type="ChEBI" id="CHEBI:15378"/>
        <dbReference type="ChEBI" id="CHEBI:136912"/>
        <dbReference type="ChEBI" id="CHEBI:140656"/>
        <dbReference type="ChEBI" id="CHEBI:140657"/>
        <dbReference type="ChEBI" id="CHEBI:140660"/>
        <dbReference type="EC" id="2.3.1.269"/>
    </reaction>
</comment>
<dbReference type="PANTHER" id="PTHR38686">
    <property type="entry name" value="APOLIPOPROTEIN N-ACYLTRANSFERASE"/>
    <property type="match status" value="1"/>
</dbReference>
<feature type="transmembrane region" description="Helical" evidence="9">
    <location>
        <begin position="43"/>
        <end position="63"/>
    </location>
</feature>
<evidence type="ECO:0000256" key="8">
    <source>
        <dbReference type="ARBA" id="ARBA00023315"/>
    </source>
</evidence>
<evidence type="ECO:0000256" key="4">
    <source>
        <dbReference type="ARBA" id="ARBA00022679"/>
    </source>
</evidence>
<evidence type="ECO:0000256" key="2">
    <source>
        <dbReference type="ARBA" id="ARBA00010065"/>
    </source>
</evidence>
<dbReference type="HAMAP" id="MF_01148">
    <property type="entry name" value="Lnt"/>
    <property type="match status" value="1"/>
</dbReference>
<evidence type="ECO:0000256" key="3">
    <source>
        <dbReference type="ARBA" id="ARBA00022475"/>
    </source>
</evidence>
<reference evidence="11" key="1">
    <citation type="submission" date="2022-11" db="EMBL/GenBank/DDBJ databases">
        <title>Alteromonas sp. nov., isolated from sea water of the Qingdao.</title>
        <authorList>
            <person name="Wang Q."/>
        </authorList>
    </citation>
    <scope>NUCLEOTIDE SEQUENCE</scope>
    <source>
        <strain evidence="11">ASW11-7</strain>
    </source>
</reference>
<proteinExistence type="inferred from homology"/>
<feature type="transmembrane region" description="Helical" evidence="9">
    <location>
        <begin position="107"/>
        <end position="127"/>
    </location>
</feature>
<keyword evidence="12" id="KW-1185">Reference proteome</keyword>
<comment type="caution">
    <text evidence="11">The sequence shown here is derived from an EMBL/GenBank/DDBJ whole genome shotgun (WGS) entry which is preliminary data.</text>
</comment>
<dbReference type="InterPro" id="IPR045378">
    <property type="entry name" value="LNT_N"/>
</dbReference>
<dbReference type="SUPFAM" id="SSF56317">
    <property type="entry name" value="Carbon-nitrogen hydrolase"/>
    <property type="match status" value="1"/>
</dbReference>
<feature type="transmembrane region" description="Helical" evidence="9">
    <location>
        <begin position="147"/>
        <end position="170"/>
    </location>
</feature>
<comment type="similarity">
    <text evidence="2 9">Belongs to the CN hydrolase family. Apolipoprotein N-acyltransferase subfamily.</text>
</comment>
<keyword evidence="7 9" id="KW-0472">Membrane</keyword>
<dbReference type="PANTHER" id="PTHR38686:SF1">
    <property type="entry name" value="APOLIPOPROTEIN N-ACYLTRANSFERASE"/>
    <property type="match status" value="1"/>
</dbReference>
<evidence type="ECO:0000313" key="12">
    <source>
        <dbReference type="Proteomes" id="UP001142810"/>
    </source>
</evidence>
<dbReference type="InterPro" id="IPR003010">
    <property type="entry name" value="C-N_Hydrolase"/>
</dbReference>
<dbReference type="Pfam" id="PF00795">
    <property type="entry name" value="CN_hydrolase"/>
    <property type="match status" value="1"/>
</dbReference>
<dbReference type="Gene3D" id="3.60.110.10">
    <property type="entry name" value="Carbon-nitrogen hydrolase"/>
    <property type="match status" value="1"/>
</dbReference>
<dbReference type="EC" id="2.3.1.269" evidence="9"/>
<dbReference type="Pfam" id="PF20154">
    <property type="entry name" value="LNT_N"/>
    <property type="match status" value="1"/>
</dbReference>
<dbReference type="InterPro" id="IPR004563">
    <property type="entry name" value="Apolipo_AcylTrfase"/>
</dbReference>
<dbReference type="PROSITE" id="PS50263">
    <property type="entry name" value="CN_HYDROLASE"/>
    <property type="match status" value="1"/>
</dbReference>
<feature type="transmembrane region" description="Helical" evidence="9">
    <location>
        <begin position="16"/>
        <end position="36"/>
    </location>
</feature>
<accession>A0ABT3P5A9</accession>
<keyword evidence="3 9" id="KW-1003">Cell membrane</keyword>
<dbReference type="NCBIfam" id="TIGR00546">
    <property type="entry name" value="lnt"/>
    <property type="match status" value="1"/>
</dbReference>
<evidence type="ECO:0000256" key="1">
    <source>
        <dbReference type="ARBA" id="ARBA00004651"/>
    </source>
</evidence>
<keyword evidence="6 9" id="KW-1133">Transmembrane helix</keyword>
<comment type="subcellular location">
    <subcellularLocation>
        <location evidence="1 9">Cell membrane</location>
        <topology evidence="1 9">Multi-pass membrane protein</topology>
    </subcellularLocation>
</comment>
<keyword evidence="8 9" id="KW-0012">Acyltransferase</keyword>
<evidence type="ECO:0000256" key="9">
    <source>
        <dbReference type="HAMAP-Rule" id="MF_01148"/>
    </source>
</evidence>
<dbReference type="EMBL" id="JAPFRD010000005">
    <property type="protein sequence ID" value="MCW8107961.1"/>
    <property type="molecule type" value="Genomic_DNA"/>
</dbReference>
<evidence type="ECO:0000256" key="7">
    <source>
        <dbReference type="ARBA" id="ARBA00023136"/>
    </source>
</evidence>
<dbReference type="InterPro" id="IPR036526">
    <property type="entry name" value="C-N_Hydrolase_sf"/>
</dbReference>
<evidence type="ECO:0000256" key="6">
    <source>
        <dbReference type="ARBA" id="ARBA00022989"/>
    </source>
</evidence>
<keyword evidence="5 9" id="KW-0812">Transmembrane</keyword>
<feature type="transmembrane region" description="Helical" evidence="9">
    <location>
        <begin position="471"/>
        <end position="491"/>
    </location>
</feature>
<dbReference type="CDD" id="cd07571">
    <property type="entry name" value="ALP_N-acyl_transferase"/>
    <property type="match status" value="1"/>
</dbReference>
<comment type="function">
    <text evidence="9">Catalyzes the phospholipid dependent N-acylation of the N-terminal cysteine of apolipoprotein, the last step in lipoprotein maturation.</text>
</comment>
<feature type="transmembrane region" description="Helical" evidence="9">
    <location>
        <begin position="182"/>
        <end position="200"/>
    </location>
</feature>
<gene>
    <name evidence="9 11" type="primary">lnt</name>
    <name evidence="11" type="ORF">OPS25_05565</name>
</gene>
<keyword evidence="4 9" id="KW-0808">Transferase</keyword>
<protein>
    <recommendedName>
        <fullName evidence="9">Apolipoprotein N-acyltransferase</fullName>
        <shortName evidence="9">ALP N-acyltransferase</shortName>
        <ecNumber evidence="9">2.3.1.269</ecNumber>
    </recommendedName>
</protein>
<evidence type="ECO:0000259" key="10">
    <source>
        <dbReference type="PROSITE" id="PS50263"/>
    </source>
</evidence>
<name>A0ABT3P5A9_9ALTE</name>
<evidence type="ECO:0000256" key="5">
    <source>
        <dbReference type="ARBA" id="ARBA00022692"/>
    </source>
</evidence>
<feature type="domain" description="CN hydrolase" evidence="10">
    <location>
        <begin position="211"/>
        <end position="462"/>
    </location>
</feature>
<comment type="pathway">
    <text evidence="9">Protein modification; lipoprotein biosynthesis (N-acyl transfer).</text>
</comment>